<organism evidence="1 2">
    <name type="scientific">Eretmocerus hayati</name>
    <dbReference type="NCBI Taxonomy" id="131215"/>
    <lineage>
        <taxon>Eukaryota</taxon>
        <taxon>Metazoa</taxon>
        <taxon>Ecdysozoa</taxon>
        <taxon>Arthropoda</taxon>
        <taxon>Hexapoda</taxon>
        <taxon>Insecta</taxon>
        <taxon>Pterygota</taxon>
        <taxon>Neoptera</taxon>
        <taxon>Endopterygota</taxon>
        <taxon>Hymenoptera</taxon>
        <taxon>Apocrita</taxon>
        <taxon>Proctotrupomorpha</taxon>
        <taxon>Chalcidoidea</taxon>
        <taxon>Aphelinidae</taxon>
        <taxon>Aphelininae</taxon>
        <taxon>Eretmocerus</taxon>
    </lineage>
</organism>
<dbReference type="Proteomes" id="UP001239111">
    <property type="component" value="Chromosome 2"/>
</dbReference>
<evidence type="ECO:0000313" key="2">
    <source>
        <dbReference type="Proteomes" id="UP001239111"/>
    </source>
</evidence>
<accession>A0ACC2P2N9</accession>
<reference evidence="1" key="1">
    <citation type="submission" date="2023-04" db="EMBL/GenBank/DDBJ databases">
        <title>A chromosome-level genome assembly of the parasitoid wasp Eretmocerus hayati.</title>
        <authorList>
            <person name="Zhong Y."/>
            <person name="Liu S."/>
            <person name="Liu Y."/>
        </authorList>
    </citation>
    <scope>NUCLEOTIDE SEQUENCE</scope>
    <source>
        <strain evidence="1">ZJU_SS_LIU_2023</strain>
    </source>
</reference>
<dbReference type="EMBL" id="CM056742">
    <property type="protein sequence ID" value="KAJ8676722.1"/>
    <property type="molecule type" value="Genomic_DNA"/>
</dbReference>
<keyword evidence="2" id="KW-1185">Reference proteome</keyword>
<comment type="caution">
    <text evidence="1">The sequence shown here is derived from an EMBL/GenBank/DDBJ whole genome shotgun (WGS) entry which is preliminary data.</text>
</comment>
<sequence>MNKERTHFGLVIGTLLGKSRGQTVHLSGIISTDKVFDTMCQVDRGKYTHSTEAYVDEPRSIGFNATISAPHMHAYALEYLSDKLCGGRALDIGSGSGYLTTCMALMNGPTGTVIGIEHMPELQEVARRNIESDHPELLRNGRIKLVVGDGRLGYPSEAPFDAIHVGAASSETPNSVSAEDRISQICITGTCRFPRKVALTVGGRGGKSSDVLVLSAKKFVSSAYRYVAILRITGRRADQNI</sequence>
<gene>
    <name evidence="1" type="ORF">QAD02_012509</name>
</gene>
<evidence type="ECO:0000313" key="1">
    <source>
        <dbReference type="EMBL" id="KAJ8676722.1"/>
    </source>
</evidence>
<name>A0ACC2P2N9_9HYME</name>
<proteinExistence type="predicted"/>
<protein>
    <submittedName>
        <fullName evidence="1">Uncharacterized protein</fullName>
    </submittedName>
</protein>